<dbReference type="PANTHER" id="PTHR18929:SF132">
    <property type="entry name" value="PROTEIN DISULFIDE-ISOMERASE A3"/>
    <property type="match status" value="1"/>
</dbReference>
<dbReference type="InterPro" id="IPR046374">
    <property type="entry name" value="PDI_a_PDIR"/>
</dbReference>
<proteinExistence type="inferred from homology"/>
<evidence type="ECO:0000256" key="3">
    <source>
        <dbReference type="ARBA" id="ARBA00006347"/>
    </source>
</evidence>
<feature type="disulfide bond" description="Redox-active" evidence="11">
    <location>
        <begin position="52"/>
        <end position="55"/>
    </location>
</feature>
<dbReference type="NCBIfam" id="TIGR01126">
    <property type="entry name" value="pdi_dom"/>
    <property type="match status" value="1"/>
</dbReference>
<dbReference type="EC" id="5.3.4.1" evidence="4 13"/>
<evidence type="ECO:0000313" key="16">
    <source>
        <dbReference type="Proteomes" id="UP001367676"/>
    </source>
</evidence>
<evidence type="ECO:0000259" key="14">
    <source>
        <dbReference type="PROSITE" id="PS51352"/>
    </source>
</evidence>
<evidence type="ECO:0000256" key="7">
    <source>
        <dbReference type="ARBA" id="ARBA00022824"/>
    </source>
</evidence>
<accession>A0AAN9TNE7</accession>
<evidence type="ECO:0000256" key="11">
    <source>
        <dbReference type="PIRSR" id="PIRSR605792-51"/>
    </source>
</evidence>
<dbReference type="Proteomes" id="UP001367676">
    <property type="component" value="Unassembled WGS sequence"/>
</dbReference>
<dbReference type="PROSITE" id="PS00194">
    <property type="entry name" value="THIOREDOXIN_1"/>
    <property type="match status" value="2"/>
</dbReference>
<keyword evidence="6" id="KW-0677">Repeat</keyword>
<dbReference type="FunFam" id="3.40.30.10:FF:000303">
    <property type="entry name" value="Protein disulfide-isomerase"/>
    <property type="match status" value="1"/>
</dbReference>
<dbReference type="EMBL" id="JBBCAQ010000018">
    <property type="protein sequence ID" value="KAK7595556.1"/>
    <property type="molecule type" value="Genomic_DNA"/>
</dbReference>
<dbReference type="FunFam" id="3.40.30.10:FF:000045">
    <property type="entry name" value="Disulfide-isomerase A3"/>
    <property type="match status" value="1"/>
</dbReference>
<evidence type="ECO:0000256" key="10">
    <source>
        <dbReference type="ARBA" id="ARBA00023284"/>
    </source>
</evidence>
<dbReference type="PROSITE" id="PS51352">
    <property type="entry name" value="THIOREDOXIN_2"/>
    <property type="match status" value="2"/>
</dbReference>
<dbReference type="InterPro" id="IPR005788">
    <property type="entry name" value="PDI_thioredoxin-like_dom"/>
</dbReference>
<comment type="subcellular location">
    <subcellularLocation>
        <location evidence="2">Endoplasmic reticulum lumen</location>
    </subcellularLocation>
</comment>
<feature type="domain" description="Thioredoxin" evidence="14">
    <location>
        <begin position="347"/>
        <end position="475"/>
    </location>
</feature>
<dbReference type="PRINTS" id="PR00421">
    <property type="entry name" value="THIOREDOXIN"/>
</dbReference>
<organism evidence="15 16">
    <name type="scientific">Parthenolecanium corni</name>
    <dbReference type="NCBI Taxonomy" id="536013"/>
    <lineage>
        <taxon>Eukaryota</taxon>
        <taxon>Metazoa</taxon>
        <taxon>Ecdysozoa</taxon>
        <taxon>Arthropoda</taxon>
        <taxon>Hexapoda</taxon>
        <taxon>Insecta</taxon>
        <taxon>Pterygota</taxon>
        <taxon>Neoptera</taxon>
        <taxon>Paraneoptera</taxon>
        <taxon>Hemiptera</taxon>
        <taxon>Sternorrhyncha</taxon>
        <taxon>Coccoidea</taxon>
        <taxon>Coccidae</taxon>
        <taxon>Parthenolecanium</taxon>
    </lineage>
</organism>
<dbReference type="Gene3D" id="3.40.30.10">
    <property type="entry name" value="Glutaredoxin"/>
    <property type="match status" value="4"/>
</dbReference>
<dbReference type="FunFam" id="3.40.30.10:FF:000017">
    <property type="entry name" value="Protein disulfide-isomerase A4"/>
    <property type="match status" value="1"/>
</dbReference>
<reference evidence="15 16" key="1">
    <citation type="submission" date="2024-03" db="EMBL/GenBank/DDBJ databases">
        <title>Adaptation during the transition from Ophiocordyceps entomopathogen to insect associate is accompanied by gene loss and intensified selection.</title>
        <authorList>
            <person name="Ward C.M."/>
            <person name="Onetto C.A."/>
            <person name="Borneman A.R."/>
        </authorList>
    </citation>
    <scope>NUCLEOTIDE SEQUENCE [LARGE SCALE GENOMIC DNA]</scope>
    <source>
        <strain evidence="15">AWRI1</strain>
        <tissue evidence="15">Single Adult Female</tissue>
    </source>
</reference>
<evidence type="ECO:0000256" key="5">
    <source>
        <dbReference type="ARBA" id="ARBA00022729"/>
    </source>
</evidence>
<keyword evidence="5 13" id="KW-0732">Signal</keyword>
<name>A0AAN9TNE7_9HEMI</name>
<evidence type="ECO:0000256" key="1">
    <source>
        <dbReference type="ARBA" id="ARBA00001182"/>
    </source>
</evidence>
<dbReference type="Pfam" id="PF00085">
    <property type="entry name" value="Thioredoxin"/>
    <property type="match status" value="2"/>
</dbReference>
<dbReference type="AlphaFoldDB" id="A0AAN9TNE7"/>
<dbReference type="GO" id="GO:0006457">
    <property type="term" value="P:protein folding"/>
    <property type="evidence" value="ECO:0007669"/>
    <property type="project" value="TreeGrafter"/>
</dbReference>
<feature type="chain" id="PRO_5042661603" description="Protein disulfide-isomerase" evidence="13">
    <location>
        <begin position="21"/>
        <end position="495"/>
    </location>
</feature>
<keyword evidence="9 13" id="KW-0413">Isomerase</keyword>
<gene>
    <name evidence="15" type="ORF">V9T40_013381</name>
</gene>
<feature type="domain" description="Thioredoxin" evidence="14">
    <location>
        <begin position="17"/>
        <end position="132"/>
    </location>
</feature>
<dbReference type="NCBIfam" id="TIGR01130">
    <property type="entry name" value="ER_PDI_fam"/>
    <property type="match status" value="1"/>
</dbReference>
<comment type="caution">
    <text evidence="15">The sequence shown here is derived from an EMBL/GenBank/DDBJ whole genome shotgun (WGS) entry which is preliminary data.</text>
</comment>
<dbReference type="GO" id="GO:0003756">
    <property type="term" value="F:protein disulfide isomerase activity"/>
    <property type="evidence" value="ECO:0007669"/>
    <property type="project" value="UniProtKB-EC"/>
</dbReference>
<dbReference type="GO" id="GO:0005788">
    <property type="term" value="C:endoplasmic reticulum lumen"/>
    <property type="evidence" value="ECO:0007669"/>
    <property type="project" value="UniProtKB-SubCell"/>
</dbReference>
<dbReference type="CDD" id="cd03073">
    <property type="entry name" value="PDI_b'_ERp72_ERp57"/>
    <property type="match status" value="1"/>
</dbReference>
<dbReference type="InterPro" id="IPR017937">
    <property type="entry name" value="Thioredoxin_CS"/>
</dbReference>
<keyword evidence="7" id="KW-0256">Endoplasmic reticulum</keyword>
<dbReference type="FunFam" id="3.40.30.10:FF:000077">
    <property type="entry name" value="Protein disulfide-isomerase"/>
    <property type="match status" value="1"/>
</dbReference>
<dbReference type="SUPFAM" id="SSF52833">
    <property type="entry name" value="Thioredoxin-like"/>
    <property type="match status" value="4"/>
</dbReference>
<sequence>MILKFFFLSFLLICLAGVFADESDVLQLTDDDFDSTLSQFETSLVMFYAPWCGHCKRLKPDFEKAAQILSKNDPPITLVKVDCTESGKSTCNNHGVSGYPTVKIFRYGKFVKEYTGPRNADGIVKYMKAQVGPGSKVISSVEDFNKVTSKDDVVIVGFFKKDSDLKSTFMNLADKLREKVAFAHTTEESVLSAANVKSEGIRLYRPKVLANKFESSEIDFTGSNALFELEAWVKENYHGLAGHRTTENTEDFKAPLVVAYFNVDYVKNPKGTNYWRNRVLKVAKQFKDKFSFAVSAKDDFQHELNEFGFDYVPSEKPLICARDANKQKFVMKDEFSIENLEKFMQELSEGKLSPYLKSEDVPADNSAPVKVAVAKNFDEVVANNGKDTLIEFYAPWCGHCKKLVPIYDELGEKLKDENVAIVKMDATANDVPAGFDVRGFPTLYWVPKDSKNKPVRYEGGRELDDFIKYIAAHATEELKGYDRSGNAKAAAKEEL</sequence>
<dbReference type="InterPro" id="IPR013766">
    <property type="entry name" value="Thioredoxin_domain"/>
</dbReference>
<evidence type="ECO:0000256" key="12">
    <source>
        <dbReference type="RuleBase" id="RU004208"/>
    </source>
</evidence>
<keyword evidence="16" id="KW-1185">Reference proteome</keyword>
<evidence type="ECO:0000256" key="4">
    <source>
        <dbReference type="ARBA" id="ARBA00012723"/>
    </source>
</evidence>
<protein>
    <recommendedName>
        <fullName evidence="4 13">Protein disulfide-isomerase</fullName>
        <ecNumber evidence="4 13">5.3.4.1</ecNumber>
    </recommendedName>
</protein>
<evidence type="ECO:0000256" key="8">
    <source>
        <dbReference type="ARBA" id="ARBA00023157"/>
    </source>
</evidence>
<dbReference type="CDD" id="cd02995">
    <property type="entry name" value="PDI_a_PDI_a'_C"/>
    <property type="match status" value="1"/>
</dbReference>
<dbReference type="Pfam" id="PF13848">
    <property type="entry name" value="Thioredoxin_6"/>
    <property type="match status" value="1"/>
</dbReference>
<dbReference type="CDD" id="cd02997">
    <property type="entry name" value="PDI_a_PDIR"/>
    <property type="match status" value="1"/>
</dbReference>
<dbReference type="PANTHER" id="PTHR18929">
    <property type="entry name" value="PROTEIN DISULFIDE ISOMERASE"/>
    <property type="match status" value="1"/>
</dbReference>
<dbReference type="InterPro" id="IPR036249">
    <property type="entry name" value="Thioredoxin-like_sf"/>
</dbReference>
<evidence type="ECO:0000313" key="15">
    <source>
        <dbReference type="EMBL" id="KAK7595556.1"/>
    </source>
</evidence>
<comment type="catalytic activity">
    <reaction evidence="1 13">
        <text>Catalyzes the rearrangement of -S-S- bonds in proteins.</text>
        <dbReference type="EC" id="5.3.4.1"/>
    </reaction>
</comment>
<feature type="signal peptide" evidence="13">
    <location>
        <begin position="1"/>
        <end position="20"/>
    </location>
</feature>
<feature type="disulfide bond" description="Redox-active" evidence="11">
    <location>
        <begin position="397"/>
        <end position="400"/>
    </location>
</feature>
<evidence type="ECO:0000256" key="13">
    <source>
        <dbReference type="RuleBase" id="RU361130"/>
    </source>
</evidence>
<evidence type="ECO:0000256" key="9">
    <source>
        <dbReference type="ARBA" id="ARBA00023235"/>
    </source>
</evidence>
<dbReference type="InterPro" id="IPR005792">
    <property type="entry name" value="Prot_disulphide_isomerase"/>
</dbReference>
<keyword evidence="10 11" id="KW-0676">Redox-active center</keyword>
<evidence type="ECO:0000256" key="6">
    <source>
        <dbReference type="ARBA" id="ARBA00022737"/>
    </source>
</evidence>
<evidence type="ECO:0000256" key="2">
    <source>
        <dbReference type="ARBA" id="ARBA00004319"/>
    </source>
</evidence>
<comment type="similarity">
    <text evidence="3 12">Belongs to the protein disulfide isomerase family.</text>
</comment>
<keyword evidence="8 11" id="KW-1015">Disulfide bond</keyword>
<dbReference type="GO" id="GO:0034976">
    <property type="term" value="P:response to endoplasmic reticulum stress"/>
    <property type="evidence" value="ECO:0007669"/>
    <property type="project" value="TreeGrafter"/>
</dbReference>